<dbReference type="EC" id="1.3.8.7" evidence="11"/>
<evidence type="ECO:0000256" key="2">
    <source>
        <dbReference type="ARBA" id="ARBA00009347"/>
    </source>
</evidence>
<keyword evidence="3 6" id="KW-0285">Flavoprotein</keyword>
<evidence type="ECO:0000256" key="3">
    <source>
        <dbReference type="ARBA" id="ARBA00022630"/>
    </source>
</evidence>
<dbReference type="InterPro" id="IPR052161">
    <property type="entry name" value="Mycobact_Acyl-CoA_DH"/>
</dbReference>
<dbReference type="Gene3D" id="1.20.140.10">
    <property type="entry name" value="Butyryl-CoA Dehydrogenase, subunit A, domain 3"/>
    <property type="match status" value="1"/>
</dbReference>
<dbReference type="Proteomes" id="UP000234462">
    <property type="component" value="Unassembled WGS sequence"/>
</dbReference>
<dbReference type="InterPro" id="IPR037069">
    <property type="entry name" value="AcylCoA_DH/ox_N_sf"/>
</dbReference>
<name>A0A2H1L3K9_9MICO</name>
<accession>A0A2H1L3K9</accession>
<dbReference type="InterPro" id="IPR046373">
    <property type="entry name" value="Acyl-CoA_Oxase/DH_mid-dom_sf"/>
</dbReference>
<evidence type="ECO:0000256" key="4">
    <source>
        <dbReference type="ARBA" id="ARBA00022827"/>
    </source>
</evidence>
<dbReference type="InterPro" id="IPR036250">
    <property type="entry name" value="AcylCo_DH-like_C"/>
</dbReference>
<dbReference type="GO" id="GO:0005886">
    <property type="term" value="C:plasma membrane"/>
    <property type="evidence" value="ECO:0007669"/>
    <property type="project" value="TreeGrafter"/>
</dbReference>
<dbReference type="Gene3D" id="1.10.540.10">
    <property type="entry name" value="Acyl-CoA dehydrogenase/oxidase, N-terminal domain"/>
    <property type="match status" value="1"/>
</dbReference>
<dbReference type="PANTHER" id="PTHR43292">
    <property type="entry name" value="ACYL-COA DEHYDROGENASE"/>
    <property type="match status" value="1"/>
</dbReference>
<dbReference type="SUPFAM" id="SSF56645">
    <property type="entry name" value="Acyl-CoA dehydrogenase NM domain-like"/>
    <property type="match status" value="1"/>
</dbReference>
<feature type="domain" description="Acyl-CoA oxidase/dehydrogenase middle" evidence="9">
    <location>
        <begin position="132"/>
        <end position="227"/>
    </location>
</feature>
<evidence type="ECO:0000259" key="10">
    <source>
        <dbReference type="Pfam" id="PF02771"/>
    </source>
</evidence>
<evidence type="ECO:0000259" key="9">
    <source>
        <dbReference type="Pfam" id="PF02770"/>
    </source>
</evidence>
<comment type="cofactor">
    <cofactor evidence="1 6">
        <name>FAD</name>
        <dbReference type="ChEBI" id="CHEBI:57692"/>
    </cofactor>
</comment>
<dbReference type="SUPFAM" id="SSF47203">
    <property type="entry name" value="Acyl-CoA dehydrogenase C-terminal domain-like"/>
    <property type="match status" value="1"/>
</dbReference>
<protein>
    <submittedName>
        <fullName evidence="11">Acyl-CoA dehydrogenase</fullName>
        <ecNumber evidence="11">1.3.8.7</ecNumber>
    </submittedName>
</protein>
<dbReference type="Pfam" id="PF02770">
    <property type="entry name" value="Acyl-CoA_dh_M"/>
    <property type="match status" value="1"/>
</dbReference>
<keyword evidence="12" id="KW-1185">Reference proteome</keyword>
<evidence type="ECO:0000256" key="7">
    <source>
        <dbReference type="SAM" id="MobiDB-lite"/>
    </source>
</evidence>
<dbReference type="InterPro" id="IPR009100">
    <property type="entry name" value="AcylCoA_DH/oxidase_NM_dom_sf"/>
</dbReference>
<feature type="domain" description="Acyl-CoA dehydrogenase/oxidase N-terminal" evidence="10">
    <location>
        <begin position="14"/>
        <end position="127"/>
    </location>
</feature>
<feature type="region of interest" description="Disordered" evidence="7">
    <location>
        <begin position="281"/>
        <end position="327"/>
    </location>
</feature>
<reference evidence="12" key="1">
    <citation type="submission" date="2017-03" db="EMBL/GenBank/DDBJ databases">
        <authorList>
            <person name="Monnet C."/>
        </authorList>
    </citation>
    <scope>NUCLEOTIDE SEQUENCE [LARGE SCALE GENOMIC DNA]</scope>
    <source>
        <strain evidence="12">SJ5-8</strain>
    </source>
</reference>
<evidence type="ECO:0000259" key="8">
    <source>
        <dbReference type="Pfam" id="PF00441"/>
    </source>
</evidence>
<evidence type="ECO:0000313" key="12">
    <source>
        <dbReference type="Proteomes" id="UP000234462"/>
    </source>
</evidence>
<dbReference type="EMBL" id="FXZM01000004">
    <property type="protein sequence ID" value="SMY11494.1"/>
    <property type="molecule type" value="Genomic_DNA"/>
</dbReference>
<evidence type="ECO:0000256" key="6">
    <source>
        <dbReference type="RuleBase" id="RU362125"/>
    </source>
</evidence>
<dbReference type="RefSeq" id="WP_101588402.1">
    <property type="nucleotide sequence ID" value="NZ_FXZM01000004.1"/>
</dbReference>
<evidence type="ECO:0000313" key="11">
    <source>
        <dbReference type="EMBL" id="SMY11494.1"/>
    </source>
</evidence>
<dbReference type="InterPro" id="IPR006089">
    <property type="entry name" value="Acyl-CoA_DH_CS"/>
</dbReference>
<keyword evidence="4 6" id="KW-0274">FAD</keyword>
<keyword evidence="5 6" id="KW-0560">Oxidoreductase</keyword>
<dbReference type="InterPro" id="IPR009075">
    <property type="entry name" value="AcylCo_DH/oxidase_C"/>
</dbReference>
<dbReference type="OrthoDB" id="2769798at2"/>
<comment type="similarity">
    <text evidence="2 6">Belongs to the acyl-CoA dehydrogenase family.</text>
</comment>
<dbReference type="Gene3D" id="2.40.110.10">
    <property type="entry name" value="Butyryl-CoA Dehydrogenase, subunit A, domain 2"/>
    <property type="match status" value="1"/>
</dbReference>
<dbReference type="Pfam" id="PF00441">
    <property type="entry name" value="Acyl-CoA_dh_1"/>
    <property type="match status" value="1"/>
</dbReference>
<feature type="compositionally biased region" description="Low complexity" evidence="7">
    <location>
        <begin position="287"/>
        <end position="326"/>
    </location>
</feature>
<dbReference type="InterPro" id="IPR013786">
    <property type="entry name" value="AcylCoA_DH/ox_N"/>
</dbReference>
<sequence length="427" mass="45273">MGGQLVPQLVTEDEQTRALRLEVRSFLQREVAAGTFTPWVDTWLTRWDNDFTKKLAARGWVGMTIPTEYGGHGRTFLERFAVTEELLAMGAPVAAQWVADRQIAPSLLRFGTEEQKQAFLPAIASGDLCFGIGMSEPESGSDLASVQTKGRRVDGGWRITGRKTWTSGGHVADGFFALVRTEPLDTAHRHAGLSQFIVDLRADGVSIDPIVSMNGGHHFNEVTLDDVFIPDDRVLGEPGEGWHQVTSELAFERSGPERFLSTFALLGETVDHLRAARTQAPLEDVPAADGPADGRSAAPARAASVGSPSSAAAIAPTSPSSAPAPGGALGRHIARVTALHHMSLSVAASLQAGENADTAAALVKVLGTTEEGDIAETVDRLVGDVAADSPRLQDLVDAAIAQRPGFTLRGGTNEVLRGVVARSLGLR</sequence>
<dbReference type="InterPro" id="IPR006091">
    <property type="entry name" value="Acyl-CoA_Oxase/DH_mid-dom"/>
</dbReference>
<dbReference type="PANTHER" id="PTHR43292:SF4">
    <property type="entry name" value="ACYL-COA DEHYDROGENASE FADE34"/>
    <property type="match status" value="1"/>
</dbReference>
<organism evidence="11 12">
    <name type="scientific">Brevibacterium jeotgali</name>
    <dbReference type="NCBI Taxonomy" id="1262550"/>
    <lineage>
        <taxon>Bacteria</taxon>
        <taxon>Bacillati</taxon>
        <taxon>Actinomycetota</taxon>
        <taxon>Actinomycetes</taxon>
        <taxon>Micrococcales</taxon>
        <taxon>Brevibacteriaceae</taxon>
        <taxon>Brevibacterium</taxon>
    </lineage>
</organism>
<proteinExistence type="inferred from homology"/>
<evidence type="ECO:0000256" key="1">
    <source>
        <dbReference type="ARBA" id="ARBA00001974"/>
    </source>
</evidence>
<dbReference type="GO" id="GO:0070991">
    <property type="term" value="F:medium-chain fatty acyl-CoA dehydrogenase activity"/>
    <property type="evidence" value="ECO:0007669"/>
    <property type="project" value="UniProtKB-EC"/>
</dbReference>
<dbReference type="Pfam" id="PF02771">
    <property type="entry name" value="Acyl-CoA_dh_N"/>
    <property type="match status" value="1"/>
</dbReference>
<feature type="domain" description="Acyl-CoA dehydrogenase/oxidase C-terminal" evidence="8">
    <location>
        <begin position="329"/>
        <end position="424"/>
    </location>
</feature>
<dbReference type="AlphaFoldDB" id="A0A2H1L3K9"/>
<evidence type="ECO:0000256" key="5">
    <source>
        <dbReference type="ARBA" id="ARBA00023002"/>
    </source>
</evidence>
<dbReference type="FunFam" id="2.40.110.10:FF:000011">
    <property type="entry name" value="Acyl-CoA dehydrogenase FadE34"/>
    <property type="match status" value="1"/>
</dbReference>
<dbReference type="PROSITE" id="PS00072">
    <property type="entry name" value="ACYL_COA_DH_1"/>
    <property type="match status" value="1"/>
</dbReference>
<gene>
    <name evidence="11" type="ORF">BJEO58_01079</name>
</gene>
<dbReference type="GO" id="GO:0050660">
    <property type="term" value="F:flavin adenine dinucleotide binding"/>
    <property type="evidence" value="ECO:0007669"/>
    <property type="project" value="InterPro"/>
</dbReference>